<evidence type="ECO:0000313" key="10">
    <source>
        <dbReference type="Proteomes" id="UP000692896"/>
    </source>
</evidence>
<feature type="transmembrane region" description="Helical" evidence="7">
    <location>
        <begin position="41"/>
        <end position="63"/>
    </location>
</feature>
<dbReference type="CDD" id="cd06177">
    <property type="entry name" value="MFS_NHS"/>
    <property type="match status" value="1"/>
</dbReference>
<feature type="transmembrane region" description="Helical" evidence="7">
    <location>
        <begin position="303"/>
        <end position="322"/>
    </location>
</feature>
<comment type="subcellular location">
    <subcellularLocation>
        <location evidence="1">Cell membrane</location>
        <topology evidence="1">Multi-pass membrane protein</topology>
    </subcellularLocation>
</comment>
<dbReference type="Proteomes" id="UP000692896">
    <property type="component" value="Unassembled WGS sequence"/>
</dbReference>
<evidence type="ECO:0000256" key="6">
    <source>
        <dbReference type="ARBA" id="ARBA00023136"/>
    </source>
</evidence>
<keyword evidence="6 7" id="KW-0472">Membrane</keyword>
<dbReference type="PANTHER" id="PTHR23522:SF4">
    <property type="entry name" value="NUCLEOSIDE PERMEASE NUPG-RELATED"/>
    <property type="match status" value="1"/>
</dbReference>
<keyword evidence="2" id="KW-0813">Transport</keyword>
<feature type="transmembrane region" description="Helical" evidence="7">
    <location>
        <begin position="217"/>
        <end position="235"/>
    </location>
</feature>
<evidence type="ECO:0000256" key="3">
    <source>
        <dbReference type="ARBA" id="ARBA00022475"/>
    </source>
</evidence>
<dbReference type="PROSITE" id="PS50850">
    <property type="entry name" value="MFS"/>
    <property type="match status" value="1"/>
</dbReference>
<dbReference type="GO" id="GO:0005886">
    <property type="term" value="C:plasma membrane"/>
    <property type="evidence" value="ECO:0007669"/>
    <property type="project" value="UniProtKB-SubCell"/>
</dbReference>
<feature type="transmembrane region" description="Helical" evidence="7">
    <location>
        <begin position="134"/>
        <end position="153"/>
    </location>
</feature>
<evidence type="ECO:0000256" key="5">
    <source>
        <dbReference type="ARBA" id="ARBA00022989"/>
    </source>
</evidence>
<dbReference type="Gene3D" id="1.20.1250.20">
    <property type="entry name" value="MFS general substrate transporter like domains"/>
    <property type="match status" value="2"/>
</dbReference>
<dbReference type="InterPro" id="IPR020846">
    <property type="entry name" value="MFS_dom"/>
</dbReference>
<name>A0A944DEY0_PSEFL</name>
<feature type="transmembrane region" description="Helical" evidence="7">
    <location>
        <begin position="96"/>
        <end position="114"/>
    </location>
</feature>
<dbReference type="RefSeq" id="WP_214912731.1">
    <property type="nucleotide sequence ID" value="NZ_JAGGNX010000004.1"/>
</dbReference>
<evidence type="ECO:0000256" key="2">
    <source>
        <dbReference type="ARBA" id="ARBA00022448"/>
    </source>
</evidence>
<gene>
    <name evidence="9" type="ORF">J7E47_02895</name>
</gene>
<dbReference type="GO" id="GO:0015213">
    <property type="term" value="F:uridine transmembrane transporter activity"/>
    <property type="evidence" value="ECO:0007669"/>
    <property type="project" value="TreeGrafter"/>
</dbReference>
<keyword evidence="4 7" id="KW-0812">Transmembrane</keyword>
<dbReference type="PANTHER" id="PTHR23522">
    <property type="entry name" value="BLL5896 PROTEIN"/>
    <property type="match status" value="1"/>
</dbReference>
<evidence type="ECO:0000256" key="7">
    <source>
        <dbReference type="SAM" id="Phobius"/>
    </source>
</evidence>
<feature type="transmembrane region" description="Helical" evidence="7">
    <location>
        <begin position="380"/>
        <end position="398"/>
    </location>
</feature>
<evidence type="ECO:0000256" key="1">
    <source>
        <dbReference type="ARBA" id="ARBA00004651"/>
    </source>
</evidence>
<dbReference type="SUPFAM" id="SSF103473">
    <property type="entry name" value="MFS general substrate transporter"/>
    <property type="match status" value="1"/>
</dbReference>
<feature type="transmembrane region" description="Helical" evidence="7">
    <location>
        <begin position="12"/>
        <end position="35"/>
    </location>
</feature>
<organism evidence="9 10">
    <name type="scientific">Pseudomonas fluorescens</name>
    <dbReference type="NCBI Taxonomy" id="294"/>
    <lineage>
        <taxon>Bacteria</taxon>
        <taxon>Pseudomonadati</taxon>
        <taxon>Pseudomonadota</taxon>
        <taxon>Gammaproteobacteria</taxon>
        <taxon>Pseudomonadales</taxon>
        <taxon>Pseudomonadaceae</taxon>
        <taxon>Pseudomonas</taxon>
    </lineage>
</organism>
<dbReference type="InterPro" id="IPR004740">
    <property type="entry name" value="Nuc_H_symport"/>
</dbReference>
<keyword evidence="5 7" id="KW-1133">Transmembrane helix</keyword>
<dbReference type="Pfam" id="PF03825">
    <property type="entry name" value="Nuc_H_symport"/>
    <property type="match status" value="1"/>
</dbReference>
<accession>A0A944DEY0</accession>
<reference evidence="9" key="1">
    <citation type="submission" date="2021-03" db="EMBL/GenBank/DDBJ databases">
        <title>Genomic analysis provides insights into the functional capacity of soil bacteria communities inhabiting an altitudinal gradient in the Atacama Desert.</title>
        <authorList>
            <person name="Gonzalez M."/>
            <person name="Maldonado J."/>
            <person name="Maza F."/>
            <person name="Hodar C."/>
            <person name="Cortes M."/>
            <person name="Palma R."/>
            <person name="Andreani C."/>
            <person name="Gaete A."/>
            <person name="Vasquez-Dean J."/>
            <person name="Acuna V."/>
            <person name="Aguado M."/>
            <person name="Mandakovic D."/>
            <person name="Latorre M."/>
            <person name="Orellana A."/>
            <person name="Gutierrez R."/>
            <person name="Montecino M."/>
            <person name="Allende M."/>
            <person name="Maass A."/>
            <person name="Cambiazo V."/>
        </authorList>
    </citation>
    <scope>NUCLEOTIDE SEQUENCE</scope>
    <source>
        <strain evidence="9">ISL-25</strain>
    </source>
</reference>
<dbReference type="EMBL" id="JAGGOB010000007">
    <property type="protein sequence ID" value="MBT2327667.1"/>
    <property type="molecule type" value="Genomic_DNA"/>
</dbReference>
<dbReference type="GO" id="GO:0015212">
    <property type="term" value="F:cytidine transmembrane transporter activity"/>
    <property type="evidence" value="ECO:0007669"/>
    <property type="project" value="TreeGrafter"/>
</dbReference>
<feature type="transmembrane region" description="Helical" evidence="7">
    <location>
        <begin position="343"/>
        <end position="360"/>
    </location>
</feature>
<keyword evidence="3" id="KW-1003">Cell membrane</keyword>
<dbReference type="AlphaFoldDB" id="A0A944DEY0"/>
<evidence type="ECO:0000259" key="8">
    <source>
        <dbReference type="PROSITE" id="PS50850"/>
    </source>
</evidence>
<proteinExistence type="predicted"/>
<dbReference type="InterPro" id="IPR036259">
    <property type="entry name" value="MFS_trans_sf"/>
</dbReference>
<sequence length="415" mass="45361">MTTMNARLSVMMFLQFFIWGGWFVTLGTFLSSTLGASGGQIGMAFSTQSWGAIIAPFVIGLIADRYFNAERILAVLHLLGAVLLYQLYSAADFSVFYPYVLAYMVIYMPTLALVNSVAFRQMRDPALEFSRIRVWGTIGWIVAGVVISFVFAWDSREAISAGGLRNTFLMAGIASLVLGLYSFTLPATAPLKAQASAGGVKQLLGLDALGLLKDRSYLVFFIASILICIPLAFYYQNANPFLAETGMSNPTAKMAIGQVSEVLFMLLLPLFIQRFGIKLALLVGMLAWALRYVLFAYGNNGDLAFMLFTGIALHGICYDFFFVSGQIYTDAKAPERFRSSAQGLITLATYGVGMLIGFWVAGQVTDHYAVDGGHEWKNIWLFPAGFALLVFVCFLFTFNGRQAVKNGSAPGLTGD</sequence>
<evidence type="ECO:0000313" key="9">
    <source>
        <dbReference type="EMBL" id="MBT2327667.1"/>
    </source>
</evidence>
<feature type="transmembrane region" description="Helical" evidence="7">
    <location>
        <begin position="255"/>
        <end position="272"/>
    </location>
</feature>
<comment type="caution">
    <text evidence="9">The sequence shown here is derived from an EMBL/GenBank/DDBJ whole genome shotgun (WGS) entry which is preliminary data.</text>
</comment>
<feature type="transmembrane region" description="Helical" evidence="7">
    <location>
        <begin position="165"/>
        <end position="183"/>
    </location>
</feature>
<evidence type="ECO:0000256" key="4">
    <source>
        <dbReference type="ARBA" id="ARBA00022692"/>
    </source>
</evidence>
<feature type="domain" description="Major facilitator superfamily (MFS) profile" evidence="8">
    <location>
        <begin position="167"/>
        <end position="415"/>
    </location>
</feature>
<feature type="transmembrane region" description="Helical" evidence="7">
    <location>
        <begin position="72"/>
        <end position="90"/>
    </location>
</feature>
<protein>
    <submittedName>
        <fullName evidence="9">Nucleoside permease</fullName>
    </submittedName>
</protein>
<feature type="transmembrane region" description="Helical" evidence="7">
    <location>
        <begin position="279"/>
        <end position="297"/>
    </location>
</feature>